<feature type="transmembrane region" description="Helical" evidence="2">
    <location>
        <begin position="6"/>
        <end position="31"/>
    </location>
</feature>
<keyword evidence="2" id="KW-0472">Membrane</keyword>
<accession>A0A238FPS5</accession>
<name>A0A238FPS5_9BASI</name>
<dbReference type="OrthoDB" id="2537575at2759"/>
<keyword evidence="2" id="KW-0812">Transmembrane</keyword>
<organism evidence="3 4">
    <name type="scientific">Microbotryum intermedium</name>
    <dbReference type="NCBI Taxonomy" id="269621"/>
    <lineage>
        <taxon>Eukaryota</taxon>
        <taxon>Fungi</taxon>
        <taxon>Dikarya</taxon>
        <taxon>Basidiomycota</taxon>
        <taxon>Pucciniomycotina</taxon>
        <taxon>Microbotryomycetes</taxon>
        <taxon>Microbotryales</taxon>
        <taxon>Microbotryaceae</taxon>
        <taxon>Microbotryum</taxon>
    </lineage>
</organism>
<keyword evidence="4" id="KW-1185">Reference proteome</keyword>
<dbReference type="Proteomes" id="UP000198372">
    <property type="component" value="Unassembled WGS sequence"/>
</dbReference>
<feature type="region of interest" description="Disordered" evidence="1">
    <location>
        <begin position="181"/>
        <end position="233"/>
    </location>
</feature>
<keyword evidence="2" id="KW-1133">Transmembrane helix</keyword>
<protein>
    <submittedName>
        <fullName evidence="3">BQ2448_7021 protein</fullName>
    </submittedName>
</protein>
<evidence type="ECO:0000256" key="2">
    <source>
        <dbReference type="SAM" id="Phobius"/>
    </source>
</evidence>
<evidence type="ECO:0000313" key="4">
    <source>
        <dbReference type="Proteomes" id="UP000198372"/>
    </source>
</evidence>
<evidence type="ECO:0000313" key="3">
    <source>
        <dbReference type="EMBL" id="SCV73096.1"/>
    </source>
</evidence>
<feature type="compositionally biased region" description="Basic and acidic residues" evidence="1">
    <location>
        <begin position="181"/>
        <end position="193"/>
    </location>
</feature>
<dbReference type="EMBL" id="FMSP01000017">
    <property type="protein sequence ID" value="SCV73096.1"/>
    <property type="molecule type" value="Genomic_DNA"/>
</dbReference>
<proteinExistence type="predicted"/>
<gene>
    <name evidence="3" type="ORF">BQ2448_7021</name>
</gene>
<dbReference type="AlphaFoldDB" id="A0A238FPS5"/>
<feature type="compositionally biased region" description="Polar residues" evidence="1">
    <location>
        <begin position="222"/>
        <end position="233"/>
    </location>
</feature>
<reference evidence="4" key="1">
    <citation type="submission" date="2016-09" db="EMBL/GenBank/DDBJ databases">
        <authorList>
            <person name="Jeantristanb JTB J.-T."/>
            <person name="Ricardo R."/>
        </authorList>
    </citation>
    <scope>NUCLEOTIDE SEQUENCE [LARGE SCALE GENOMIC DNA]</scope>
</reference>
<sequence>MSHFNVAMAVLIGLGVVVVGSFLLCSVMFVTTRRQSAMDRRLTAVESGLSVQGHLSSDVLSGPAPYHPPPSVSNMAAPDLDSLAIPYRLPETEHRFRPQLPSEYLFARSQLYPSSSSPLSVPFQRCIPIPPSYDPNRRRLPSYEDVMGVSAPAVVVIETVVTTRRSAVVGDLNEMTRTRRTMLEHDGEPRRNSGELSTDDYGHATDDDTESMKSAGADAAPGSTTACGTRSEI</sequence>
<evidence type="ECO:0000256" key="1">
    <source>
        <dbReference type="SAM" id="MobiDB-lite"/>
    </source>
</evidence>